<evidence type="ECO:0000313" key="2">
    <source>
        <dbReference type="Proteomes" id="UP000054477"/>
    </source>
</evidence>
<name>A0A0C9WKF7_9AGAR</name>
<feature type="non-terminal residue" evidence="1">
    <location>
        <position position="88"/>
    </location>
</feature>
<reference evidence="2" key="2">
    <citation type="submission" date="2015-01" db="EMBL/GenBank/DDBJ databases">
        <title>Evolutionary Origins and Diversification of the Mycorrhizal Mutualists.</title>
        <authorList>
            <consortium name="DOE Joint Genome Institute"/>
            <consortium name="Mycorrhizal Genomics Consortium"/>
            <person name="Kohler A."/>
            <person name="Kuo A."/>
            <person name="Nagy L.G."/>
            <person name="Floudas D."/>
            <person name="Copeland A."/>
            <person name="Barry K.W."/>
            <person name="Cichocki N."/>
            <person name="Veneault-Fourrey C."/>
            <person name="LaButti K."/>
            <person name="Lindquist E.A."/>
            <person name="Lipzen A."/>
            <person name="Lundell T."/>
            <person name="Morin E."/>
            <person name="Murat C."/>
            <person name="Riley R."/>
            <person name="Ohm R."/>
            <person name="Sun H."/>
            <person name="Tunlid A."/>
            <person name="Henrissat B."/>
            <person name="Grigoriev I.V."/>
            <person name="Hibbett D.S."/>
            <person name="Martin F."/>
        </authorList>
    </citation>
    <scope>NUCLEOTIDE SEQUENCE [LARGE SCALE GENOMIC DNA]</scope>
    <source>
        <strain evidence="2">LaAM-08-1</strain>
    </source>
</reference>
<evidence type="ECO:0000313" key="1">
    <source>
        <dbReference type="EMBL" id="KIJ96319.1"/>
    </source>
</evidence>
<gene>
    <name evidence="1" type="ORF">K443DRAFT_682394</name>
</gene>
<dbReference type="HOGENOM" id="CLU_2474953_0_0_1"/>
<reference evidence="1 2" key="1">
    <citation type="submission" date="2014-04" db="EMBL/GenBank/DDBJ databases">
        <authorList>
            <consortium name="DOE Joint Genome Institute"/>
            <person name="Kuo A."/>
            <person name="Kohler A."/>
            <person name="Nagy L.G."/>
            <person name="Floudas D."/>
            <person name="Copeland A."/>
            <person name="Barry K.W."/>
            <person name="Cichocki N."/>
            <person name="Veneault-Fourrey C."/>
            <person name="LaButti K."/>
            <person name="Lindquist E.A."/>
            <person name="Lipzen A."/>
            <person name="Lundell T."/>
            <person name="Morin E."/>
            <person name="Murat C."/>
            <person name="Sun H."/>
            <person name="Tunlid A."/>
            <person name="Henrissat B."/>
            <person name="Grigoriev I.V."/>
            <person name="Hibbett D.S."/>
            <person name="Martin F."/>
            <person name="Nordberg H.P."/>
            <person name="Cantor M.N."/>
            <person name="Hua S.X."/>
        </authorList>
    </citation>
    <scope>NUCLEOTIDE SEQUENCE [LARGE SCALE GENOMIC DNA]</scope>
    <source>
        <strain evidence="1 2">LaAM-08-1</strain>
    </source>
</reference>
<dbReference type="AlphaFoldDB" id="A0A0C9WKF7"/>
<dbReference type="Proteomes" id="UP000054477">
    <property type="component" value="Unassembled WGS sequence"/>
</dbReference>
<organism evidence="1 2">
    <name type="scientific">Laccaria amethystina LaAM-08-1</name>
    <dbReference type="NCBI Taxonomy" id="1095629"/>
    <lineage>
        <taxon>Eukaryota</taxon>
        <taxon>Fungi</taxon>
        <taxon>Dikarya</taxon>
        <taxon>Basidiomycota</taxon>
        <taxon>Agaricomycotina</taxon>
        <taxon>Agaricomycetes</taxon>
        <taxon>Agaricomycetidae</taxon>
        <taxon>Agaricales</taxon>
        <taxon>Agaricineae</taxon>
        <taxon>Hydnangiaceae</taxon>
        <taxon>Laccaria</taxon>
    </lineage>
</organism>
<protein>
    <submittedName>
        <fullName evidence="1">Uncharacterized protein</fullName>
    </submittedName>
</protein>
<keyword evidence="2" id="KW-1185">Reference proteome</keyword>
<proteinExistence type="predicted"/>
<accession>A0A0C9WKF7</accession>
<sequence>MAWLGTRRWTHRFRTLSGCGLRWCWVNLVAEIVTLDLRWVEWWEILRGKVYGVGCWFVSDERHFRHLGRPSSVGAPWTVTASRITFDL</sequence>
<dbReference type="EMBL" id="KN838725">
    <property type="protein sequence ID" value="KIJ96319.1"/>
    <property type="molecule type" value="Genomic_DNA"/>
</dbReference>